<dbReference type="EMBL" id="CP034433">
    <property type="protein sequence ID" value="AZN38054.1"/>
    <property type="molecule type" value="Genomic_DNA"/>
</dbReference>
<gene>
    <name evidence="12" type="primary">atoS</name>
    <name evidence="12" type="ORF">EJO50_03190</name>
</gene>
<dbReference type="SUPFAM" id="SSF55874">
    <property type="entry name" value="ATPase domain of HSP90 chaperone/DNA topoisomerase II/histidine kinase"/>
    <property type="match status" value="1"/>
</dbReference>
<dbReference type="SUPFAM" id="SSF55785">
    <property type="entry name" value="PYP-like sensor domain (PAS domain)"/>
    <property type="match status" value="1"/>
</dbReference>
<dbReference type="NCBIfam" id="NF008468">
    <property type="entry name" value="PRK11360.1"/>
    <property type="match status" value="1"/>
</dbReference>
<dbReference type="CDD" id="cd00130">
    <property type="entry name" value="PAS"/>
    <property type="match status" value="1"/>
</dbReference>
<accession>A0A3S8ZXB3</accession>
<dbReference type="PANTHER" id="PTHR43065">
    <property type="entry name" value="SENSOR HISTIDINE KINASE"/>
    <property type="match status" value="1"/>
</dbReference>
<dbReference type="Gene3D" id="3.30.565.10">
    <property type="entry name" value="Histidine kinase-like ATPase, C-terminal domain"/>
    <property type="match status" value="1"/>
</dbReference>
<dbReference type="PANTHER" id="PTHR43065:SF10">
    <property type="entry name" value="PEROXIDE STRESS-ACTIVATED HISTIDINE KINASE MAK3"/>
    <property type="match status" value="1"/>
</dbReference>
<dbReference type="GO" id="GO:0000155">
    <property type="term" value="F:phosphorelay sensor kinase activity"/>
    <property type="evidence" value="ECO:0007669"/>
    <property type="project" value="InterPro"/>
</dbReference>
<dbReference type="OrthoDB" id="8559580at2"/>
<evidence type="ECO:0000313" key="13">
    <source>
        <dbReference type="Proteomes" id="UP000282438"/>
    </source>
</evidence>
<dbReference type="InterPro" id="IPR013767">
    <property type="entry name" value="PAS_fold"/>
</dbReference>
<evidence type="ECO:0000256" key="7">
    <source>
        <dbReference type="ARBA" id="ARBA00022840"/>
    </source>
</evidence>
<keyword evidence="7" id="KW-0067">ATP-binding</keyword>
<dbReference type="Gene3D" id="1.10.287.130">
    <property type="match status" value="1"/>
</dbReference>
<dbReference type="KEGG" id="iod:EJO50_03190"/>
<dbReference type="Pfam" id="PF02518">
    <property type="entry name" value="HATPase_c"/>
    <property type="match status" value="1"/>
</dbReference>
<dbReference type="SMART" id="SM00091">
    <property type="entry name" value="PAS"/>
    <property type="match status" value="1"/>
</dbReference>
<protein>
    <recommendedName>
        <fullName evidence="2">histidine kinase</fullName>
        <ecNumber evidence="2">2.7.13.3</ecNumber>
    </recommendedName>
</protein>
<evidence type="ECO:0000256" key="2">
    <source>
        <dbReference type="ARBA" id="ARBA00012438"/>
    </source>
</evidence>
<reference evidence="12 13" key="1">
    <citation type="submission" date="2018-12" db="EMBL/GenBank/DDBJ databases">
        <title>Complete genome sequence of Iodobacter sp. H11R3.</title>
        <authorList>
            <person name="Bae J.-W."/>
        </authorList>
    </citation>
    <scope>NUCLEOTIDE SEQUENCE [LARGE SCALE GENOMIC DNA]</scope>
    <source>
        <strain evidence="12 13">H11R3</strain>
    </source>
</reference>
<evidence type="ECO:0000256" key="3">
    <source>
        <dbReference type="ARBA" id="ARBA00022553"/>
    </source>
</evidence>
<dbReference type="Pfam" id="PF00512">
    <property type="entry name" value="HisKA"/>
    <property type="match status" value="1"/>
</dbReference>
<dbReference type="PROSITE" id="PS50113">
    <property type="entry name" value="PAC"/>
    <property type="match status" value="1"/>
</dbReference>
<evidence type="ECO:0000259" key="10">
    <source>
        <dbReference type="PROSITE" id="PS50112"/>
    </source>
</evidence>
<keyword evidence="3" id="KW-0597">Phosphoprotein</keyword>
<evidence type="ECO:0000256" key="5">
    <source>
        <dbReference type="ARBA" id="ARBA00022741"/>
    </source>
</evidence>
<keyword evidence="4 12" id="KW-0808">Transferase</keyword>
<organism evidence="12 13">
    <name type="scientific">Iodobacter ciconiae</name>
    <dbReference type="NCBI Taxonomy" id="2496266"/>
    <lineage>
        <taxon>Bacteria</taxon>
        <taxon>Pseudomonadati</taxon>
        <taxon>Pseudomonadota</taxon>
        <taxon>Betaproteobacteria</taxon>
        <taxon>Neisseriales</taxon>
        <taxon>Chitinibacteraceae</taxon>
        <taxon>Iodobacter</taxon>
    </lineage>
</organism>
<dbReference type="Proteomes" id="UP000282438">
    <property type="component" value="Chromosome"/>
</dbReference>
<keyword evidence="5" id="KW-0547">Nucleotide-binding</keyword>
<dbReference type="InterPro" id="IPR004358">
    <property type="entry name" value="Sig_transdc_His_kin-like_C"/>
</dbReference>
<dbReference type="InterPro" id="IPR035965">
    <property type="entry name" value="PAS-like_dom_sf"/>
</dbReference>
<keyword evidence="8" id="KW-0902">Two-component regulatory system</keyword>
<dbReference type="GO" id="GO:0005524">
    <property type="term" value="F:ATP binding"/>
    <property type="evidence" value="ECO:0007669"/>
    <property type="project" value="UniProtKB-KW"/>
</dbReference>
<dbReference type="Gene3D" id="3.30.450.20">
    <property type="entry name" value="PAS domain"/>
    <property type="match status" value="1"/>
</dbReference>
<dbReference type="InterPro" id="IPR036890">
    <property type="entry name" value="HATPase_C_sf"/>
</dbReference>
<keyword evidence="13" id="KW-1185">Reference proteome</keyword>
<dbReference type="NCBIfam" id="TIGR00229">
    <property type="entry name" value="sensory_box"/>
    <property type="match status" value="1"/>
</dbReference>
<evidence type="ECO:0000259" key="9">
    <source>
        <dbReference type="PROSITE" id="PS50109"/>
    </source>
</evidence>
<dbReference type="EC" id="2.7.13.3" evidence="2"/>
<dbReference type="PROSITE" id="PS50112">
    <property type="entry name" value="PAS"/>
    <property type="match status" value="1"/>
</dbReference>
<feature type="domain" description="PAC" evidence="11">
    <location>
        <begin position="314"/>
        <end position="367"/>
    </location>
</feature>
<name>A0A3S8ZXB3_9NEIS</name>
<keyword evidence="6 12" id="KW-0418">Kinase</keyword>
<proteinExistence type="predicted"/>
<dbReference type="PROSITE" id="PS50109">
    <property type="entry name" value="HIS_KIN"/>
    <property type="match status" value="1"/>
</dbReference>
<dbReference type="AlphaFoldDB" id="A0A3S8ZXB3"/>
<evidence type="ECO:0000256" key="6">
    <source>
        <dbReference type="ARBA" id="ARBA00022777"/>
    </source>
</evidence>
<sequence>MLLAISLVCIPTILIAYLVEKQGKDLLLQEKESKLFAFTYMLDLELGNTFDPRNNTRSREEQIKYFNHLLSPRIEALLTRMPNVGVGYYNNALDAIVVYAPEKENGNKVGVRITKHHPGRKVMALGAPVVESGELVRGNIMNAMIPIVRDKQILGYIWANELMDDIDQQTMALDKNILIVSLFGIIVSLFLTSLLSRRLSSDIDNIKEGLRELQFDLHNKIPPLKGEMNDIVDGVNHLAFSLNQAKTLNEMILESTVDGVITVDINGAITTMNPAAQCITGCDPDKVLGKPYQTIIDDQNFKSPLLDTLRSGVEHISVEIDFPVSGNICKLSSSSSLLKNSHGETIGAVVIFKDLTEQKEMQRIVQQAERLAAIGELMAGVAHEIRNPLTAVRGFVQYLQKDTSKAEKDEFIVIILKEVDSINKVIQQLLDFSRPPKNFFSATSLNQLVHDTLILIKSSNSSSTIRFVLNLDESLKDIYLDREMIKQVLLNLLINAVQAIDNGGTITIVSALSKDGLYQRIKIWDTGHGIDEKLKSKIFSPFFTTKPSGTGLGLAIAHKIIASHNGSITIENHEEGGAVVTITLPML</sequence>
<evidence type="ECO:0000259" key="11">
    <source>
        <dbReference type="PROSITE" id="PS50113"/>
    </source>
</evidence>
<dbReference type="SUPFAM" id="SSF47384">
    <property type="entry name" value="Homodimeric domain of signal transducing histidine kinase"/>
    <property type="match status" value="1"/>
</dbReference>
<evidence type="ECO:0000256" key="1">
    <source>
        <dbReference type="ARBA" id="ARBA00000085"/>
    </source>
</evidence>
<dbReference type="SMART" id="SM00387">
    <property type="entry name" value="HATPase_c"/>
    <property type="match status" value="1"/>
</dbReference>
<feature type="domain" description="Histidine kinase" evidence="9">
    <location>
        <begin position="380"/>
        <end position="587"/>
    </location>
</feature>
<dbReference type="InterPro" id="IPR000014">
    <property type="entry name" value="PAS"/>
</dbReference>
<dbReference type="Gene3D" id="6.10.340.10">
    <property type="match status" value="1"/>
</dbReference>
<dbReference type="InterPro" id="IPR003661">
    <property type="entry name" value="HisK_dim/P_dom"/>
</dbReference>
<evidence type="ECO:0000313" key="12">
    <source>
        <dbReference type="EMBL" id="AZN38054.1"/>
    </source>
</evidence>
<dbReference type="SMART" id="SM00388">
    <property type="entry name" value="HisKA"/>
    <property type="match status" value="1"/>
</dbReference>
<dbReference type="CDD" id="cd00082">
    <property type="entry name" value="HisKA"/>
    <property type="match status" value="1"/>
</dbReference>
<feature type="domain" description="PAS" evidence="10">
    <location>
        <begin position="245"/>
        <end position="290"/>
    </location>
</feature>
<dbReference type="GO" id="GO:0006355">
    <property type="term" value="P:regulation of DNA-templated transcription"/>
    <property type="evidence" value="ECO:0007669"/>
    <property type="project" value="InterPro"/>
</dbReference>
<evidence type="ECO:0000256" key="4">
    <source>
        <dbReference type="ARBA" id="ARBA00022679"/>
    </source>
</evidence>
<dbReference type="InterPro" id="IPR003594">
    <property type="entry name" value="HATPase_dom"/>
</dbReference>
<dbReference type="Pfam" id="PF00989">
    <property type="entry name" value="PAS"/>
    <property type="match status" value="1"/>
</dbReference>
<dbReference type="InterPro" id="IPR005467">
    <property type="entry name" value="His_kinase_dom"/>
</dbReference>
<dbReference type="PRINTS" id="PR00344">
    <property type="entry name" value="BCTRLSENSOR"/>
</dbReference>
<comment type="catalytic activity">
    <reaction evidence="1">
        <text>ATP + protein L-histidine = ADP + protein N-phospho-L-histidine.</text>
        <dbReference type="EC" id="2.7.13.3"/>
    </reaction>
</comment>
<dbReference type="InterPro" id="IPR036097">
    <property type="entry name" value="HisK_dim/P_sf"/>
</dbReference>
<dbReference type="InterPro" id="IPR000700">
    <property type="entry name" value="PAS-assoc_C"/>
</dbReference>
<evidence type="ECO:0000256" key="8">
    <source>
        <dbReference type="ARBA" id="ARBA00023012"/>
    </source>
</evidence>